<evidence type="ECO:0000256" key="3">
    <source>
        <dbReference type="PROSITE-ProRule" id="PRU00339"/>
    </source>
</evidence>
<organism evidence="6 7">
    <name type="scientific">Jejubacter calystegiae</name>
    <dbReference type="NCBI Taxonomy" id="2579935"/>
    <lineage>
        <taxon>Bacteria</taxon>
        <taxon>Pseudomonadati</taxon>
        <taxon>Pseudomonadota</taxon>
        <taxon>Gammaproteobacteria</taxon>
        <taxon>Enterobacterales</taxon>
        <taxon>Enterobacteriaceae</taxon>
        <taxon>Jejubacter</taxon>
    </lineage>
</organism>
<dbReference type="InterPro" id="IPR050768">
    <property type="entry name" value="UPF0353/GerABKA_families"/>
</dbReference>
<protein>
    <submittedName>
        <fullName evidence="6">VWA domain-containing protein</fullName>
    </submittedName>
</protein>
<evidence type="ECO:0000313" key="7">
    <source>
        <dbReference type="Proteomes" id="UP000302163"/>
    </source>
</evidence>
<dbReference type="InterPro" id="IPR011990">
    <property type="entry name" value="TPR-like_helical_dom_sf"/>
</dbReference>
<dbReference type="RefSeq" id="WP_138098172.1">
    <property type="nucleotide sequence ID" value="NZ_CP040428.1"/>
</dbReference>
<feature type="transmembrane region" description="Helical" evidence="4">
    <location>
        <begin position="6"/>
        <end position="24"/>
    </location>
</feature>
<dbReference type="InterPro" id="IPR013105">
    <property type="entry name" value="TPR_2"/>
</dbReference>
<dbReference type="Gene3D" id="3.40.50.410">
    <property type="entry name" value="von Willebrand factor, type A domain"/>
    <property type="match status" value="1"/>
</dbReference>
<evidence type="ECO:0000256" key="1">
    <source>
        <dbReference type="ARBA" id="ARBA00022737"/>
    </source>
</evidence>
<dbReference type="Proteomes" id="UP000302163">
    <property type="component" value="Chromosome"/>
</dbReference>
<dbReference type="InterPro" id="IPR036465">
    <property type="entry name" value="vWFA_dom_sf"/>
</dbReference>
<keyword evidence="4" id="KW-0472">Membrane</keyword>
<sequence length="507" mass="57007">MSDFHFLYPWRLLGLLLCVVLWFLPNPRLSGWHRLMDKPLAAGLLTGKAHHLLRVAPIICACAVIGQAGPSWQRDVPPALALHSDVMIVLDQRPAMYARDLAPDRNQRMQQKIMALMRSQPASRFGLVTWSGSAHLTVPLTRDPDFFALYLQAQSPAIMPNHSGSALRQAVTLAEHSFPPQGAARNIIVITDDLSQQEADWLSQRHTPLQVWAVGSERGGDLPAPWNSRGIDTRLKVAPFLALRDASISVTLADSGNDDIHAIGDQIHSSAVTQQHSRQGLRWKDSGYLLIIPLLAMVLIFRHQLLVVALVALPLTLHSAPASARWMDWWLTADQQGEMAFNNGSYRQAARRYQDPLWQGIASYYAGDYPRAAASFARAPASPQSLTWLANSYAKQKAWQKALTEYDRALSLDPEYRPAWSNRERVAWILIALRQKERERQQAQGKTMDYDPDGIRKDLHHQQGVRQKVWRQSASSTPQLEQWYDSLALSPADLLSTLYRNDTPETP</sequence>
<evidence type="ECO:0000256" key="2">
    <source>
        <dbReference type="ARBA" id="ARBA00022803"/>
    </source>
</evidence>
<dbReference type="PANTHER" id="PTHR22550">
    <property type="entry name" value="SPORE GERMINATION PROTEIN"/>
    <property type="match status" value="1"/>
</dbReference>
<keyword evidence="7" id="KW-1185">Reference proteome</keyword>
<reference evidence="6 7" key="1">
    <citation type="submission" date="2019-05" db="EMBL/GenBank/DDBJ databases">
        <title>Complete genome sequence of Izhakiella calystegiae KSNA2, an endophyte isolated from beach morning glory (Calystegia soldanella).</title>
        <authorList>
            <person name="Jiang L."/>
            <person name="Jeong J.C."/>
            <person name="Kim C.Y."/>
            <person name="Kim D.H."/>
            <person name="Kim S.W."/>
            <person name="Lee j."/>
        </authorList>
    </citation>
    <scope>NUCLEOTIDE SEQUENCE [LARGE SCALE GENOMIC DNA]</scope>
    <source>
        <strain evidence="6 7">KSNA2</strain>
    </source>
</reference>
<dbReference type="InterPro" id="IPR002035">
    <property type="entry name" value="VWF_A"/>
</dbReference>
<gene>
    <name evidence="6" type="ORF">FEM41_21195</name>
</gene>
<keyword evidence="1" id="KW-0677">Repeat</keyword>
<keyword evidence="2 3" id="KW-0802">TPR repeat</keyword>
<dbReference type="SUPFAM" id="SSF48452">
    <property type="entry name" value="TPR-like"/>
    <property type="match status" value="1"/>
</dbReference>
<dbReference type="AlphaFoldDB" id="A0A4P8YP06"/>
<feature type="domain" description="VWFA" evidence="5">
    <location>
        <begin position="86"/>
        <end position="192"/>
    </location>
</feature>
<dbReference type="SUPFAM" id="SSF53300">
    <property type="entry name" value="vWA-like"/>
    <property type="match status" value="1"/>
</dbReference>
<accession>A0A4P8YP06</accession>
<dbReference type="PROSITE" id="PS50005">
    <property type="entry name" value="TPR"/>
    <property type="match status" value="1"/>
</dbReference>
<dbReference type="Pfam" id="PF07719">
    <property type="entry name" value="TPR_2"/>
    <property type="match status" value="1"/>
</dbReference>
<evidence type="ECO:0000259" key="5">
    <source>
        <dbReference type="Pfam" id="PF13519"/>
    </source>
</evidence>
<name>A0A4P8YP06_9ENTR</name>
<dbReference type="EMBL" id="CP040428">
    <property type="protein sequence ID" value="QCT21983.1"/>
    <property type="molecule type" value="Genomic_DNA"/>
</dbReference>
<dbReference type="OrthoDB" id="9807628at2"/>
<dbReference type="Pfam" id="PF13519">
    <property type="entry name" value="VWA_2"/>
    <property type="match status" value="1"/>
</dbReference>
<dbReference type="InterPro" id="IPR019734">
    <property type="entry name" value="TPR_rpt"/>
</dbReference>
<dbReference type="KEGG" id="izh:FEM41_21195"/>
<evidence type="ECO:0000256" key="4">
    <source>
        <dbReference type="SAM" id="Phobius"/>
    </source>
</evidence>
<feature type="repeat" description="TPR" evidence="3">
    <location>
        <begin position="383"/>
        <end position="416"/>
    </location>
</feature>
<proteinExistence type="predicted"/>
<keyword evidence="4" id="KW-0812">Transmembrane</keyword>
<evidence type="ECO:0000313" key="6">
    <source>
        <dbReference type="EMBL" id="QCT21983.1"/>
    </source>
</evidence>
<dbReference type="Gene3D" id="1.25.40.10">
    <property type="entry name" value="Tetratricopeptide repeat domain"/>
    <property type="match status" value="1"/>
</dbReference>
<keyword evidence="4" id="KW-1133">Transmembrane helix</keyword>
<dbReference type="PANTHER" id="PTHR22550:SF14">
    <property type="entry name" value="VWFA DOMAIN-CONTAINING PROTEIN"/>
    <property type="match status" value="1"/>
</dbReference>